<feature type="compositionally biased region" description="Gly residues" evidence="1">
    <location>
        <begin position="535"/>
        <end position="544"/>
    </location>
</feature>
<proteinExistence type="predicted"/>
<organism evidence="4 5">
    <name type="scientific">Paramecium bursaria Chlorella virus MT325</name>
    <name type="common">PBCV-MT325</name>
    <dbReference type="NCBI Taxonomy" id="346932"/>
    <lineage>
        <taxon>Viruses</taxon>
        <taxon>Varidnaviria</taxon>
        <taxon>Bamfordvirae</taxon>
        <taxon>Nucleocytoviricota</taxon>
        <taxon>Megaviricetes</taxon>
        <taxon>Algavirales</taxon>
        <taxon>Phycodnaviridae</taxon>
        <taxon>Chlorovirus</taxon>
        <taxon>Chlorovirus conductrix</taxon>
        <taxon>Paramecium bursaria Chlorella virus A1</taxon>
    </lineage>
</organism>
<dbReference type="PROSITE" id="PS50940">
    <property type="entry name" value="CHIT_BIND_II"/>
    <property type="match status" value="1"/>
</dbReference>
<feature type="region of interest" description="Disordered" evidence="1">
    <location>
        <begin position="462"/>
        <end position="568"/>
    </location>
</feature>
<dbReference type="InterPro" id="IPR036508">
    <property type="entry name" value="Chitin-bd_dom_sf"/>
</dbReference>
<evidence type="ECO:0000313" key="5">
    <source>
        <dbReference type="Proteomes" id="UP000246715"/>
    </source>
</evidence>
<dbReference type="InterPro" id="IPR002557">
    <property type="entry name" value="Chitin-bd_dom"/>
</dbReference>
<keyword evidence="2" id="KW-1133">Transmembrane helix</keyword>
<gene>
    <name evidence="4" type="primary">M591R</name>
    <name evidence="4" type="ORF">MT325_M591R</name>
</gene>
<keyword evidence="2" id="KW-0812">Transmembrane</keyword>
<sequence>MASAQKVLNNLGNNFGTDNFGTDNFGTDNFGTDNFGTDNFGTDNFGTDNFGTDNFGTDNFGADNFGADNAVGAAVGGASIFSSVSGLFEKAKEQVSSGITPKKILMIILVVVVILALLYAIYYFFFRGNACEYSTRVQVDNTWKCPPGTLDTGRDWGDEYGESQCASSQECIDYLGPKPDKCMYTTRIPIGDSWGCPDGMTDTGRGWEHVDGEKQCQTKACPPPGIPVLKPGETSCTYSLRESTTEGWKCPTNTVDTGRGWEHIDGDKQCASDKKCADALGSVKLAPTPLVCTSLQKVVDGKCVCDESKGAVSNNGVCVCGEGFVWDGSKCIKSQMCPPNQTNVNGKCECAPGYERNSKGVCVCKGGYRFDGFTCSPIPVVPTPKPPAPKPAPKPSPGPGEGLLNVPGRVTKVEGNKTTFLFTDPSGKTRRPTLTRNNAGFAKGDMVTITIKNLPPFNFVNATKSGNPAPKPAPMPGPKPAPTPGPKPAPTPGPKPAPTPGPKPAPTPGPKPAPAPGPKPAPTPGPKPAPAPGGQCSGVEGGEPFGTDGDAFFSICEPGRTQPTQMPCANGTVWDSSVSVCNWPKN</sequence>
<dbReference type="GO" id="GO:0008061">
    <property type="term" value="F:chitin binding"/>
    <property type="evidence" value="ECO:0007669"/>
    <property type="project" value="InterPro"/>
</dbReference>
<feature type="transmembrane region" description="Helical" evidence="2">
    <location>
        <begin position="104"/>
        <end position="125"/>
    </location>
</feature>
<evidence type="ECO:0000313" key="4">
    <source>
        <dbReference type="EMBL" id="ABT14145.1"/>
    </source>
</evidence>
<feature type="region of interest" description="Disordered" evidence="1">
    <location>
        <begin position="419"/>
        <end position="439"/>
    </location>
</feature>
<reference evidence="4 5" key="1">
    <citation type="journal article" date="2007" name="Virology">
        <title>Sequence and annotation of the 314-kb MT325 and the 321-kb FR483 viruses that infect Chlorella Pbi.</title>
        <authorList>
            <person name="Fitzgerald L.A."/>
            <person name="Graves M.V."/>
            <person name="Li X."/>
            <person name="Feldblyum T."/>
            <person name="Hartigan J."/>
            <person name="Van Etten J.L."/>
        </authorList>
    </citation>
    <scope>NUCLEOTIDE SEQUENCE [LARGE SCALE GENOMIC DNA]</scope>
    <source>
        <strain evidence="4 5">MT325</strain>
    </source>
</reference>
<dbReference type="Gene3D" id="3.20.20.80">
    <property type="entry name" value="Glycosidases"/>
    <property type="match status" value="1"/>
</dbReference>
<name>A7IUX1_PBCVM</name>
<organismHost>
    <name type="scientific">Paramecium bursaria</name>
    <dbReference type="NCBI Taxonomy" id="74790"/>
</organismHost>
<dbReference type="SUPFAM" id="SSF57625">
    <property type="entry name" value="Invertebrate chitin-binding proteins"/>
    <property type="match status" value="1"/>
</dbReference>
<feature type="compositionally biased region" description="Pro residues" evidence="1">
    <location>
        <begin position="469"/>
        <end position="531"/>
    </location>
</feature>
<evidence type="ECO:0000259" key="3">
    <source>
        <dbReference type="PROSITE" id="PS50940"/>
    </source>
</evidence>
<evidence type="ECO:0000256" key="2">
    <source>
        <dbReference type="SAM" id="Phobius"/>
    </source>
</evidence>
<feature type="region of interest" description="Disordered" evidence="1">
    <location>
        <begin position="382"/>
        <end position="407"/>
    </location>
</feature>
<keyword evidence="2" id="KW-0472">Membrane</keyword>
<dbReference type="Pfam" id="PF19202">
    <property type="entry name" value="DUF5874"/>
    <property type="match status" value="1"/>
</dbReference>
<dbReference type="Proteomes" id="UP000246715">
    <property type="component" value="Segment"/>
</dbReference>
<dbReference type="Pfam" id="PF25636">
    <property type="entry name" value="PBCV1_P7"/>
    <property type="match status" value="3"/>
</dbReference>
<dbReference type="InterPro" id="IPR043659">
    <property type="entry name" value="Exolysin_DUF5874"/>
</dbReference>
<dbReference type="GO" id="GO:0005576">
    <property type="term" value="C:extracellular region"/>
    <property type="evidence" value="ECO:0007669"/>
    <property type="project" value="InterPro"/>
</dbReference>
<accession>A7IUX1</accession>
<evidence type="ECO:0000256" key="1">
    <source>
        <dbReference type="SAM" id="MobiDB-lite"/>
    </source>
</evidence>
<feature type="domain" description="Chitin-binding type-2" evidence="3">
    <location>
        <begin position="533"/>
        <end position="586"/>
    </location>
</feature>
<dbReference type="InterPro" id="IPR057988">
    <property type="entry name" value="PBCV1_P7"/>
</dbReference>
<dbReference type="EMBL" id="DQ491001">
    <property type="protein sequence ID" value="ABT14145.1"/>
    <property type="molecule type" value="Genomic_DNA"/>
</dbReference>
<dbReference type="PANTHER" id="PTHR48148:SF3">
    <property type="entry name" value="KERATINOCYTE PROLINE-RICH PROTEIN"/>
    <property type="match status" value="1"/>
</dbReference>
<feature type="compositionally biased region" description="Pro residues" evidence="1">
    <location>
        <begin position="382"/>
        <end position="398"/>
    </location>
</feature>
<dbReference type="PANTHER" id="PTHR48148">
    <property type="entry name" value="KERATINOCYTE PROLINE-RICH PROTEIN"/>
    <property type="match status" value="1"/>
</dbReference>
<protein>
    <submittedName>
        <fullName evidence="4">Uncharacterized protein M591R</fullName>
    </submittedName>
</protein>